<keyword evidence="1 3" id="KW-0547">Nucleotide-binding</keyword>
<dbReference type="NCBIfam" id="NF002879">
    <property type="entry name" value="PRK03333.1"/>
    <property type="match status" value="1"/>
</dbReference>
<comment type="caution">
    <text evidence="5">The sequence shown here is derived from an EMBL/GenBank/DDBJ whole genome shotgun (WGS) entry which is preliminary data.</text>
</comment>
<evidence type="ECO:0000256" key="2">
    <source>
        <dbReference type="ARBA" id="ARBA00022840"/>
    </source>
</evidence>
<comment type="catalytic activity">
    <reaction evidence="3">
        <text>3'-dephospho-CoA + ATP = ADP + CoA + H(+)</text>
        <dbReference type="Rhea" id="RHEA:18245"/>
        <dbReference type="ChEBI" id="CHEBI:15378"/>
        <dbReference type="ChEBI" id="CHEBI:30616"/>
        <dbReference type="ChEBI" id="CHEBI:57287"/>
        <dbReference type="ChEBI" id="CHEBI:57328"/>
        <dbReference type="ChEBI" id="CHEBI:456216"/>
        <dbReference type="EC" id="2.7.1.24"/>
    </reaction>
</comment>
<comment type="function">
    <text evidence="3">Catalyzes the phosphorylation of the 3'-hydroxyl group of dephosphocoenzyme A to form coenzyme A.</text>
</comment>
<dbReference type="PROSITE" id="PS51219">
    <property type="entry name" value="DPCK"/>
    <property type="match status" value="1"/>
</dbReference>
<organism evidence="5 6">
    <name type="scientific">Lacisediminihabitans profunda</name>
    <dbReference type="NCBI Taxonomy" id="2594790"/>
    <lineage>
        <taxon>Bacteria</taxon>
        <taxon>Bacillati</taxon>
        <taxon>Actinomycetota</taxon>
        <taxon>Actinomycetes</taxon>
        <taxon>Micrococcales</taxon>
        <taxon>Microbacteriaceae</taxon>
        <taxon>Lacisediminihabitans</taxon>
    </lineage>
</organism>
<dbReference type="GO" id="GO:0005737">
    <property type="term" value="C:cytoplasm"/>
    <property type="evidence" value="ECO:0007669"/>
    <property type="project" value="UniProtKB-SubCell"/>
</dbReference>
<dbReference type="EC" id="2.7.1.24" evidence="3 4"/>
<dbReference type="HAMAP" id="MF_00376">
    <property type="entry name" value="Dephospho_CoA_kinase"/>
    <property type="match status" value="1"/>
</dbReference>
<dbReference type="UniPathway" id="UPA00241">
    <property type="reaction ID" value="UER00356"/>
</dbReference>
<dbReference type="EMBL" id="VRMG01000004">
    <property type="protein sequence ID" value="TXN32037.1"/>
    <property type="molecule type" value="Genomic_DNA"/>
</dbReference>
<dbReference type="GO" id="GO:0004140">
    <property type="term" value="F:dephospho-CoA kinase activity"/>
    <property type="evidence" value="ECO:0007669"/>
    <property type="project" value="UniProtKB-UniRule"/>
</dbReference>
<proteinExistence type="inferred from homology"/>
<accession>A0A5C8UWR0</accession>
<keyword evidence="6" id="KW-1185">Reference proteome</keyword>
<keyword evidence="2 3" id="KW-0067">ATP-binding</keyword>
<dbReference type="NCBIfam" id="TIGR00152">
    <property type="entry name" value="dephospho-CoA kinase"/>
    <property type="match status" value="1"/>
</dbReference>
<dbReference type="GO" id="GO:0005524">
    <property type="term" value="F:ATP binding"/>
    <property type="evidence" value="ECO:0007669"/>
    <property type="project" value="UniProtKB-UniRule"/>
</dbReference>
<evidence type="ECO:0000313" key="6">
    <source>
        <dbReference type="Proteomes" id="UP000321379"/>
    </source>
</evidence>
<sequence length="204" mass="22041">MYLIGLTGGIASGKTVVARRLAEHGAVHIDADVLARQVVEPGTPGLAAIAERFGPSVIAPDGSLDRAALGAIIFADPEARVALNGITHPAIKELTQRLFAEAASRDPNAIVVYDVPLLVEASRDRDYHSFDLIVVVNASTETRIRRLIELRGLSREEAVHRLNSQSTDTERLAIADVVIDSNGTLEETLRQADALWESLPRPVR</sequence>
<gene>
    <name evidence="3" type="primary">coaE</name>
    <name evidence="5" type="ORF">FVP33_03695</name>
</gene>
<reference evidence="5 6" key="1">
    <citation type="submission" date="2019-08" db="EMBL/GenBank/DDBJ databases">
        <title>Bacterial whole genome sequence for Glaciihabitans sp. CHu50b-6-2.</title>
        <authorList>
            <person name="Jin L."/>
        </authorList>
    </citation>
    <scope>NUCLEOTIDE SEQUENCE [LARGE SCALE GENOMIC DNA]</scope>
    <source>
        <strain evidence="5 6">CHu50b-6-2</strain>
    </source>
</reference>
<evidence type="ECO:0000256" key="3">
    <source>
        <dbReference type="HAMAP-Rule" id="MF_00376"/>
    </source>
</evidence>
<dbReference type="GO" id="GO:0015937">
    <property type="term" value="P:coenzyme A biosynthetic process"/>
    <property type="evidence" value="ECO:0007669"/>
    <property type="project" value="UniProtKB-UniRule"/>
</dbReference>
<evidence type="ECO:0000256" key="4">
    <source>
        <dbReference type="NCBIfam" id="TIGR00152"/>
    </source>
</evidence>
<dbReference type="SUPFAM" id="SSF52540">
    <property type="entry name" value="P-loop containing nucleoside triphosphate hydrolases"/>
    <property type="match status" value="1"/>
</dbReference>
<comment type="pathway">
    <text evidence="3">Cofactor biosynthesis; coenzyme A biosynthesis; CoA from (R)-pantothenate: step 5/5.</text>
</comment>
<dbReference type="AlphaFoldDB" id="A0A5C8UWR0"/>
<dbReference type="Gene3D" id="3.40.50.300">
    <property type="entry name" value="P-loop containing nucleotide triphosphate hydrolases"/>
    <property type="match status" value="1"/>
</dbReference>
<comment type="subcellular location">
    <subcellularLocation>
        <location evidence="3">Cytoplasm</location>
    </subcellularLocation>
</comment>
<name>A0A5C8UWR0_9MICO</name>
<comment type="similarity">
    <text evidence="3">Belongs to the CoaE family.</text>
</comment>
<evidence type="ECO:0000313" key="5">
    <source>
        <dbReference type="EMBL" id="TXN32037.1"/>
    </source>
</evidence>
<dbReference type="PANTHER" id="PTHR10695:SF46">
    <property type="entry name" value="BIFUNCTIONAL COENZYME A SYNTHASE-RELATED"/>
    <property type="match status" value="1"/>
</dbReference>
<dbReference type="PANTHER" id="PTHR10695">
    <property type="entry name" value="DEPHOSPHO-COA KINASE-RELATED"/>
    <property type="match status" value="1"/>
</dbReference>
<dbReference type="Proteomes" id="UP000321379">
    <property type="component" value="Unassembled WGS sequence"/>
</dbReference>
<dbReference type="InterPro" id="IPR027417">
    <property type="entry name" value="P-loop_NTPase"/>
</dbReference>
<keyword evidence="3" id="KW-0173">Coenzyme A biosynthesis</keyword>
<protein>
    <recommendedName>
        <fullName evidence="3 4">Dephospho-CoA kinase</fullName>
        <ecNumber evidence="3 4">2.7.1.24</ecNumber>
    </recommendedName>
    <alternativeName>
        <fullName evidence="3">Dephosphocoenzyme A kinase</fullName>
    </alternativeName>
</protein>
<dbReference type="Pfam" id="PF01121">
    <property type="entry name" value="CoaE"/>
    <property type="match status" value="1"/>
</dbReference>
<keyword evidence="3 5" id="KW-0418">Kinase</keyword>
<keyword evidence="3 5" id="KW-0808">Transferase</keyword>
<dbReference type="CDD" id="cd02022">
    <property type="entry name" value="DPCK"/>
    <property type="match status" value="1"/>
</dbReference>
<evidence type="ECO:0000256" key="1">
    <source>
        <dbReference type="ARBA" id="ARBA00022741"/>
    </source>
</evidence>
<feature type="binding site" evidence="3">
    <location>
        <begin position="11"/>
        <end position="16"/>
    </location>
    <ligand>
        <name>ATP</name>
        <dbReference type="ChEBI" id="CHEBI:30616"/>
    </ligand>
</feature>
<dbReference type="InterPro" id="IPR001977">
    <property type="entry name" value="Depp_CoAkinase"/>
</dbReference>
<dbReference type="RefSeq" id="WP_147782285.1">
    <property type="nucleotide sequence ID" value="NZ_VRMG01000004.1"/>
</dbReference>
<keyword evidence="3" id="KW-0963">Cytoplasm</keyword>